<organism evidence="2 3">
    <name type="scientific">Panicum virgatum</name>
    <name type="common">Blackwell switchgrass</name>
    <dbReference type="NCBI Taxonomy" id="38727"/>
    <lineage>
        <taxon>Eukaryota</taxon>
        <taxon>Viridiplantae</taxon>
        <taxon>Streptophyta</taxon>
        <taxon>Embryophyta</taxon>
        <taxon>Tracheophyta</taxon>
        <taxon>Spermatophyta</taxon>
        <taxon>Magnoliopsida</taxon>
        <taxon>Liliopsida</taxon>
        <taxon>Poales</taxon>
        <taxon>Poaceae</taxon>
        <taxon>PACMAD clade</taxon>
        <taxon>Panicoideae</taxon>
        <taxon>Panicodae</taxon>
        <taxon>Paniceae</taxon>
        <taxon>Panicinae</taxon>
        <taxon>Panicum</taxon>
        <taxon>Panicum sect. Hiantes</taxon>
    </lineage>
</organism>
<feature type="compositionally biased region" description="Low complexity" evidence="1">
    <location>
        <begin position="1"/>
        <end position="14"/>
    </location>
</feature>
<protein>
    <submittedName>
        <fullName evidence="2">Uncharacterized protein</fullName>
    </submittedName>
</protein>
<comment type="caution">
    <text evidence="2">The sequence shown here is derived from an EMBL/GenBank/DDBJ whole genome shotgun (WGS) entry which is preliminary data.</text>
</comment>
<evidence type="ECO:0000313" key="2">
    <source>
        <dbReference type="EMBL" id="KAG2626267.1"/>
    </source>
</evidence>
<proteinExistence type="predicted"/>
<evidence type="ECO:0000256" key="1">
    <source>
        <dbReference type="SAM" id="MobiDB-lite"/>
    </source>
</evidence>
<accession>A0A8T0UVI4</accession>
<evidence type="ECO:0000313" key="3">
    <source>
        <dbReference type="Proteomes" id="UP000823388"/>
    </source>
</evidence>
<feature type="compositionally biased region" description="Low complexity" evidence="1">
    <location>
        <begin position="104"/>
        <end position="124"/>
    </location>
</feature>
<sequence length="161" mass="17340">MALNSASARRAGLATRRRRGRPVAPSHTVACCYPRAFTGPWNPGHRVSHRTRHASGDLISHRVRAPPISPRPHGRDDPRLALLLVLLVWPLRRGVGRPAGPGHRSAGTGKGTRTTAAVAARAGRQQTPGTAREADWTEPRSIGLRLAPRDGASDYKPASRL</sequence>
<dbReference type="AlphaFoldDB" id="A0A8T0UVI4"/>
<feature type="region of interest" description="Disordered" evidence="1">
    <location>
        <begin position="1"/>
        <end position="26"/>
    </location>
</feature>
<dbReference type="Proteomes" id="UP000823388">
    <property type="component" value="Chromosome 3K"/>
</dbReference>
<feature type="region of interest" description="Disordered" evidence="1">
    <location>
        <begin position="97"/>
        <end position="161"/>
    </location>
</feature>
<gene>
    <name evidence="2" type="ORF">PVAP13_3KG317054</name>
</gene>
<dbReference type="EMBL" id="CM029041">
    <property type="protein sequence ID" value="KAG2626267.1"/>
    <property type="molecule type" value="Genomic_DNA"/>
</dbReference>
<name>A0A8T0UVI4_PANVG</name>
<keyword evidence="3" id="KW-1185">Reference proteome</keyword>
<reference evidence="2" key="1">
    <citation type="submission" date="2020-05" db="EMBL/GenBank/DDBJ databases">
        <title>WGS assembly of Panicum virgatum.</title>
        <authorList>
            <person name="Lovell J.T."/>
            <person name="Jenkins J."/>
            <person name="Shu S."/>
            <person name="Juenger T.E."/>
            <person name="Schmutz J."/>
        </authorList>
    </citation>
    <scope>NUCLEOTIDE SEQUENCE</scope>
    <source>
        <strain evidence="2">AP13</strain>
    </source>
</reference>